<dbReference type="OrthoDB" id="1931195at2759"/>
<reference evidence="4" key="1">
    <citation type="journal article" date="2013" name="Science">
        <title>The Amborella genome and the evolution of flowering plants.</title>
        <authorList>
            <consortium name="Amborella Genome Project"/>
        </authorList>
    </citation>
    <scope>NUCLEOTIDE SEQUENCE [LARGE SCALE GENOMIC DNA]</scope>
</reference>
<dbReference type="GO" id="GO:0010100">
    <property type="term" value="P:negative regulation of photomorphogenesis"/>
    <property type="evidence" value="ECO:0007669"/>
    <property type="project" value="InterPro"/>
</dbReference>
<dbReference type="KEGG" id="atr:18446897"/>
<sequence>MTSPSLPSAVISSLSTKLPSPSHPPQQISPPFFYNQLHLKTFVSNPTFIQNPQLGFTMHASRRAPSFRQEAGIVREPVGHYEEEEEMEEQEEEEDDRSLDLLVRFIQNVFRKISKRARKAVRSVLPIAIPTKLVGFSVNGVLIIAFLWVLKALLEVVCTLGSIVFVSILFIRGTWAGLSYFQNNHPTHRSNGGLYDDDSAWDGVQPAT</sequence>
<proteinExistence type="predicted"/>
<gene>
    <name evidence="3" type="ORF">AMTR_s00065p00067850</name>
</gene>
<keyword evidence="4" id="KW-1185">Reference proteome</keyword>
<evidence type="ECO:0000256" key="1">
    <source>
        <dbReference type="SAM" id="MobiDB-lite"/>
    </source>
</evidence>
<feature type="compositionally biased region" description="Polar residues" evidence="1">
    <location>
        <begin position="1"/>
        <end position="18"/>
    </location>
</feature>
<keyword evidence="2" id="KW-0472">Membrane</keyword>
<protein>
    <submittedName>
        <fullName evidence="3">Uncharacterized protein</fullName>
    </submittedName>
</protein>
<organism evidence="3 4">
    <name type="scientific">Amborella trichopoda</name>
    <dbReference type="NCBI Taxonomy" id="13333"/>
    <lineage>
        <taxon>Eukaryota</taxon>
        <taxon>Viridiplantae</taxon>
        <taxon>Streptophyta</taxon>
        <taxon>Embryophyta</taxon>
        <taxon>Tracheophyta</taxon>
        <taxon>Spermatophyta</taxon>
        <taxon>Magnoliopsida</taxon>
        <taxon>Amborellales</taxon>
        <taxon>Amborellaceae</taxon>
        <taxon>Amborella</taxon>
    </lineage>
</organism>
<evidence type="ECO:0000313" key="3">
    <source>
        <dbReference type="EMBL" id="ERN18531.1"/>
    </source>
</evidence>
<keyword evidence="2" id="KW-0812">Transmembrane</keyword>
<dbReference type="InterPro" id="IPR039324">
    <property type="entry name" value="SHW1"/>
</dbReference>
<dbReference type="PANTHER" id="PTHR35474:SF1">
    <property type="entry name" value="ATP PHOSPHORIBOSYLTRANSFERASE REGULATORY SUBUNIT"/>
    <property type="match status" value="1"/>
</dbReference>
<dbReference type="Proteomes" id="UP000017836">
    <property type="component" value="Unassembled WGS sequence"/>
</dbReference>
<dbReference type="Gramene" id="ERN18531">
    <property type="protein sequence ID" value="ERN18531"/>
    <property type="gene ID" value="AMTR_s00065p00067850"/>
</dbReference>
<dbReference type="eggNOG" id="ENOG502RZGH">
    <property type="taxonomic scope" value="Eukaryota"/>
</dbReference>
<evidence type="ECO:0000313" key="4">
    <source>
        <dbReference type="Proteomes" id="UP000017836"/>
    </source>
</evidence>
<evidence type="ECO:0000256" key="2">
    <source>
        <dbReference type="SAM" id="Phobius"/>
    </source>
</evidence>
<feature type="transmembrane region" description="Helical" evidence="2">
    <location>
        <begin position="124"/>
        <end position="146"/>
    </location>
</feature>
<feature type="transmembrane region" description="Helical" evidence="2">
    <location>
        <begin position="152"/>
        <end position="171"/>
    </location>
</feature>
<feature type="region of interest" description="Disordered" evidence="1">
    <location>
        <begin position="1"/>
        <end position="29"/>
    </location>
</feature>
<name>U5CYZ0_AMBTC</name>
<dbReference type="PANTHER" id="PTHR35474">
    <property type="entry name" value="ATP PHOSPHORIBOSYLTRANSFERASE REGULATORY SUBUNIT"/>
    <property type="match status" value="1"/>
</dbReference>
<accession>U5CYZ0</accession>
<dbReference type="GO" id="GO:0009787">
    <property type="term" value="P:regulation of abscisic acid-activated signaling pathway"/>
    <property type="evidence" value="ECO:0007669"/>
    <property type="project" value="InterPro"/>
</dbReference>
<keyword evidence="2" id="KW-1133">Transmembrane helix</keyword>
<dbReference type="EMBL" id="KI392088">
    <property type="protein sequence ID" value="ERN18531.1"/>
    <property type="molecule type" value="Genomic_DNA"/>
</dbReference>
<dbReference type="AlphaFoldDB" id="U5CYZ0"/>
<dbReference type="HOGENOM" id="CLU_082534_1_0_1"/>